<evidence type="ECO:0000256" key="6">
    <source>
        <dbReference type="ARBA" id="ARBA00023136"/>
    </source>
</evidence>
<dbReference type="RefSeq" id="WP_061608031.1">
    <property type="nucleotide sequence ID" value="NZ_JEMA01000443.1"/>
</dbReference>
<feature type="transmembrane region" description="Helical" evidence="8">
    <location>
        <begin position="131"/>
        <end position="151"/>
    </location>
</feature>
<evidence type="ECO:0000259" key="9">
    <source>
        <dbReference type="PROSITE" id="PS50850"/>
    </source>
</evidence>
<dbReference type="Pfam" id="PF07690">
    <property type="entry name" value="MFS_1"/>
    <property type="match status" value="1"/>
</dbReference>
<feature type="transmembrane region" description="Helical" evidence="8">
    <location>
        <begin position="330"/>
        <end position="349"/>
    </location>
</feature>
<dbReference type="InterPro" id="IPR011701">
    <property type="entry name" value="MFS"/>
</dbReference>
<evidence type="ECO:0000256" key="8">
    <source>
        <dbReference type="SAM" id="Phobius"/>
    </source>
</evidence>
<reference evidence="10 11" key="1">
    <citation type="submission" date="2014-02" db="EMBL/GenBank/DDBJ databases">
        <title>The small core and large imbalanced accessory genome model reveals a collaborative survival strategy of Sorangium cellulosum strains in nature.</title>
        <authorList>
            <person name="Han K."/>
            <person name="Peng R."/>
            <person name="Blom J."/>
            <person name="Li Y.-Z."/>
        </authorList>
    </citation>
    <scope>NUCLEOTIDE SEQUENCE [LARGE SCALE GENOMIC DNA]</scope>
    <source>
        <strain evidence="10 11">So0008-312</strain>
    </source>
</reference>
<feature type="transmembrane region" description="Helical" evidence="8">
    <location>
        <begin position="262"/>
        <end position="285"/>
    </location>
</feature>
<feature type="transmembrane region" description="Helical" evidence="8">
    <location>
        <begin position="427"/>
        <end position="445"/>
    </location>
</feature>
<feature type="transmembrane region" description="Helical" evidence="8">
    <location>
        <begin position="361"/>
        <end position="382"/>
    </location>
</feature>
<dbReference type="PANTHER" id="PTHR43045:SF7">
    <property type="entry name" value="MAJOR FACILITATOR SUPERFAMILY TRANSPORTER"/>
    <property type="match status" value="1"/>
</dbReference>
<sequence>MAQTSPQTLAVNPTSLAGDGEGQREVVDSATLWKVIFASAGGTMIEWYDFYIFGSLAAIISTHFFPRDNPTAGFLLTLGTFATGFVVRPFGALVFGRIGDIVGRKYAFLVTLLLMGGATALIGFLPTYETIGLAAPLALVLIRLVQGLALGGEYGGAAVYVAEHAPDEKRGFYTSFIQITATLGLFVSLAVILGTRLLLGEEDFKEWGWRVPFLLSVVLVAVSFYVRTRLKESPIFSKLKAQGKTSAAPIKDSLGNKRNWKVILIALFGATAGQGVVWYTGQFYALYFLQNTLKVPFITATIVVAAALALGMPFFVFFGSLSDRIGRKKIMLAGNLLGAIGFFPVFWAMKQNADSPVVLTALVFVLVIFVTMVYGPIAAYLVEAFPAKVRYTSLSIPYHVGNGVFGGLLPLIASSVTVATGNIYAGLLYPITVALITVVVGGIYLKEKSDVRLWDELERPRES</sequence>
<dbReference type="EMBL" id="JEMA01000443">
    <property type="protein sequence ID" value="KYF69880.1"/>
    <property type="molecule type" value="Genomic_DNA"/>
</dbReference>
<dbReference type="Gene3D" id="1.20.1250.20">
    <property type="entry name" value="MFS general substrate transporter like domains"/>
    <property type="match status" value="1"/>
</dbReference>
<dbReference type="FunFam" id="1.20.1250.20:FF:000001">
    <property type="entry name" value="Dicarboxylate MFS transporter"/>
    <property type="match status" value="1"/>
</dbReference>
<name>A0A150QPK5_SORCE</name>
<dbReference type="CDD" id="cd17369">
    <property type="entry name" value="MFS_ShiA_like"/>
    <property type="match status" value="1"/>
</dbReference>
<dbReference type="PANTHER" id="PTHR43045">
    <property type="entry name" value="SHIKIMATE TRANSPORTER"/>
    <property type="match status" value="1"/>
</dbReference>
<evidence type="ECO:0000256" key="7">
    <source>
        <dbReference type="SAM" id="MobiDB-lite"/>
    </source>
</evidence>
<dbReference type="InterPro" id="IPR036259">
    <property type="entry name" value="MFS_trans_sf"/>
</dbReference>
<dbReference type="GO" id="GO:0022857">
    <property type="term" value="F:transmembrane transporter activity"/>
    <property type="evidence" value="ECO:0007669"/>
    <property type="project" value="InterPro"/>
</dbReference>
<feature type="transmembrane region" description="Helical" evidence="8">
    <location>
        <begin position="297"/>
        <end position="318"/>
    </location>
</feature>
<keyword evidence="6 8" id="KW-0472">Membrane</keyword>
<evidence type="ECO:0000256" key="2">
    <source>
        <dbReference type="ARBA" id="ARBA00022448"/>
    </source>
</evidence>
<proteinExistence type="predicted"/>
<feature type="region of interest" description="Disordered" evidence="7">
    <location>
        <begin position="1"/>
        <end position="22"/>
    </location>
</feature>
<evidence type="ECO:0000313" key="10">
    <source>
        <dbReference type="EMBL" id="KYF69880.1"/>
    </source>
</evidence>
<keyword evidence="5 8" id="KW-1133">Transmembrane helix</keyword>
<dbReference type="SUPFAM" id="SSF103473">
    <property type="entry name" value="MFS general substrate transporter"/>
    <property type="match status" value="1"/>
</dbReference>
<dbReference type="AlphaFoldDB" id="A0A150QPK5"/>
<feature type="compositionally biased region" description="Polar residues" evidence="7">
    <location>
        <begin position="1"/>
        <end position="15"/>
    </location>
</feature>
<evidence type="ECO:0000256" key="3">
    <source>
        <dbReference type="ARBA" id="ARBA00022475"/>
    </source>
</evidence>
<evidence type="ECO:0000256" key="1">
    <source>
        <dbReference type="ARBA" id="ARBA00004651"/>
    </source>
</evidence>
<dbReference type="InterPro" id="IPR020846">
    <property type="entry name" value="MFS_dom"/>
</dbReference>
<keyword evidence="3" id="KW-1003">Cell membrane</keyword>
<organism evidence="10 11">
    <name type="scientific">Sorangium cellulosum</name>
    <name type="common">Polyangium cellulosum</name>
    <dbReference type="NCBI Taxonomy" id="56"/>
    <lineage>
        <taxon>Bacteria</taxon>
        <taxon>Pseudomonadati</taxon>
        <taxon>Myxococcota</taxon>
        <taxon>Polyangia</taxon>
        <taxon>Polyangiales</taxon>
        <taxon>Polyangiaceae</taxon>
        <taxon>Sorangium</taxon>
    </lineage>
</organism>
<gene>
    <name evidence="10" type="ORF">BE15_08585</name>
</gene>
<comment type="subcellular location">
    <subcellularLocation>
        <location evidence="1">Cell membrane</location>
        <topology evidence="1">Multi-pass membrane protein</topology>
    </subcellularLocation>
</comment>
<feature type="transmembrane region" description="Helical" evidence="8">
    <location>
        <begin position="172"/>
        <end position="195"/>
    </location>
</feature>
<feature type="domain" description="Major facilitator superfamily (MFS) profile" evidence="9">
    <location>
        <begin position="35"/>
        <end position="449"/>
    </location>
</feature>
<keyword evidence="2" id="KW-0813">Transport</keyword>
<dbReference type="PROSITE" id="PS00217">
    <property type="entry name" value="SUGAR_TRANSPORT_2"/>
    <property type="match status" value="1"/>
</dbReference>
<comment type="caution">
    <text evidence="10">The sequence shown here is derived from an EMBL/GenBank/DDBJ whole genome shotgun (WGS) entry which is preliminary data.</text>
</comment>
<keyword evidence="4 8" id="KW-0812">Transmembrane</keyword>
<feature type="transmembrane region" description="Helical" evidence="8">
    <location>
        <begin position="72"/>
        <end position="94"/>
    </location>
</feature>
<evidence type="ECO:0000256" key="4">
    <source>
        <dbReference type="ARBA" id="ARBA00022692"/>
    </source>
</evidence>
<dbReference type="Proteomes" id="UP000075260">
    <property type="component" value="Unassembled WGS sequence"/>
</dbReference>
<feature type="transmembrane region" description="Helical" evidence="8">
    <location>
        <begin position="106"/>
        <end position="125"/>
    </location>
</feature>
<dbReference type="InterPro" id="IPR005829">
    <property type="entry name" value="Sugar_transporter_CS"/>
</dbReference>
<evidence type="ECO:0000313" key="11">
    <source>
        <dbReference type="Proteomes" id="UP000075260"/>
    </source>
</evidence>
<dbReference type="GO" id="GO:0005886">
    <property type="term" value="C:plasma membrane"/>
    <property type="evidence" value="ECO:0007669"/>
    <property type="project" value="UniProtKB-SubCell"/>
</dbReference>
<protein>
    <submittedName>
        <fullName evidence="10">MFS transporter</fullName>
    </submittedName>
</protein>
<dbReference type="PROSITE" id="PS50850">
    <property type="entry name" value="MFS"/>
    <property type="match status" value="1"/>
</dbReference>
<evidence type="ECO:0000256" key="5">
    <source>
        <dbReference type="ARBA" id="ARBA00022989"/>
    </source>
</evidence>
<accession>A0A150QPK5</accession>
<feature type="transmembrane region" description="Helical" evidence="8">
    <location>
        <begin position="207"/>
        <end position="226"/>
    </location>
</feature>